<reference evidence="9 10" key="1">
    <citation type="submission" date="2013-12" db="EMBL/GenBank/DDBJ databases">
        <title>Draft genome sequence of Caloranaerobacter sp. H53214.</title>
        <authorList>
            <person name="Jiang L.J."/>
            <person name="Shao Z.Z."/>
            <person name="Long M.N."/>
        </authorList>
    </citation>
    <scope>NUCLEOTIDE SEQUENCE [LARGE SCALE GENOMIC DNA]</scope>
    <source>
        <strain evidence="9 10">H53214</strain>
    </source>
</reference>
<organism evidence="9 10">
    <name type="scientific">Caloranaerobacter azorensis H53214</name>
    <dbReference type="NCBI Taxonomy" id="1156417"/>
    <lineage>
        <taxon>Bacteria</taxon>
        <taxon>Bacillati</taxon>
        <taxon>Bacillota</taxon>
        <taxon>Tissierellia</taxon>
        <taxon>Tissierellales</taxon>
        <taxon>Thermohalobacteraceae</taxon>
        <taxon>Caloranaerobacter</taxon>
    </lineage>
</organism>
<keyword evidence="3" id="KW-1003">Cell membrane</keyword>
<dbReference type="PANTHER" id="PTHR30151">
    <property type="entry name" value="ALKANE SULFONATE ABC TRANSPORTER-RELATED, MEMBRANE SUBUNIT"/>
    <property type="match status" value="1"/>
</dbReference>
<dbReference type="InterPro" id="IPR000515">
    <property type="entry name" value="MetI-like"/>
</dbReference>
<feature type="transmembrane region" description="Helical" evidence="7">
    <location>
        <begin position="235"/>
        <end position="256"/>
    </location>
</feature>
<evidence type="ECO:0000313" key="9">
    <source>
        <dbReference type="EMBL" id="KGG79409.1"/>
    </source>
</evidence>
<feature type="transmembrane region" description="Helical" evidence="7">
    <location>
        <begin position="112"/>
        <end position="132"/>
    </location>
</feature>
<dbReference type="STRING" id="1156417.Y919_12300"/>
<accession>A0A096CS91</accession>
<evidence type="ECO:0000259" key="8">
    <source>
        <dbReference type="PROSITE" id="PS50928"/>
    </source>
</evidence>
<evidence type="ECO:0000256" key="2">
    <source>
        <dbReference type="ARBA" id="ARBA00022448"/>
    </source>
</evidence>
<gene>
    <name evidence="9" type="ORF">Y919_12300</name>
</gene>
<dbReference type="RefSeq" id="WP_035165264.1">
    <property type="nucleotide sequence ID" value="NZ_AZTB01000131.1"/>
</dbReference>
<dbReference type="GO" id="GO:0005886">
    <property type="term" value="C:plasma membrane"/>
    <property type="evidence" value="ECO:0007669"/>
    <property type="project" value="UniProtKB-SubCell"/>
</dbReference>
<dbReference type="SUPFAM" id="SSF161098">
    <property type="entry name" value="MetI-like"/>
    <property type="match status" value="1"/>
</dbReference>
<dbReference type="CDD" id="cd06261">
    <property type="entry name" value="TM_PBP2"/>
    <property type="match status" value="1"/>
</dbReference>
<evidence type="ECO:0000256" key="3">
    <source>
        <dbReference type="ARBA" id="ARBA00022475"/>
    </source>
</evidence>
<feature type="domain" description="ABC transmembrane type-1" evidence="8">
    <location>
        <begin position="73"/>
        <end position="250"/>
    </location>
</feature>
<evidence type="ECO:0000313" key="10">
    <source>
        <dbReference type="Proteomes" id="UP000029622"/>
    </source>
</evidence>
<comment type="subcellular location">
    <subcellularLocation>
        <location evidence="1 7">Cell membrane</location>
        <topology evidence="1 7">Multi-pass membrane protein</topology>
    </subcellularLocation>
</comment>
<dbReference type="EMBL" id="AZTB01000131">
    <property type="protein sequence ID" value="KGG79409.1"/>
    <property type="molecule type" value="Genomic_DNA"/>
</dbReference>
<dbReference type="InterPro" id="IPR035906">
    <property type="entry name" value="MetI-like_sf"/>
</dbReference>
<dbReference type="Pfam" id="PF00528">
    <property type="entry name" value="BPD_transp_1"/>
    <property type="match status" value="1"/>
</dbReference>
<keyword evidence="4 7" id="KW-0812">Transmembrane</keyword>
<name>A0A096CS91_9FIRM</name>
<keyword evidence="6 7" id="KW-0472">Membrane</keyword>
<dbReference type="AlphaFoldDB" id="A0A096CS91"/>
<dbReference type="PANTHER" id="PTHR30151:SF19">
    <property type="entry name" value="ABC TRANSPORTER PERMEASE"/>
    <property type="match status" value="1"/>
</dbReference>
<feature type="transmembrane region" description="Helical" evidence="7">
    <location>
        <begin position="202"/>
        <end position="223"/>
    </location>
</feature>
<feature type="transmembrane region" description="Helical" evidence="7">
    <location>
        <begin position="138"/>
        <end position="158"/>
    </location>
</feature>
<feature type="transmembrane region" description="Helical" evidence="7">
    <location>
        <begin position="21"/>
        <end position="44"/>
    </location>
</feature>
<comment type="similarity">
    <text evidence="7">Belongs to the binding-protein-dependent transport system permease family.</text>
</comment>
<dbReference type="Proteomes" id="UP000029622">
    <property type="component" value="Unassembled WGS sequence"/>
</dbReference>
<keyword evidence="5 7" id="KW-1133">Transmembrane helix</keyword>
<evidence type="ECO:0000256" key="7">
    <source>
        <dbReference type="RuleBase" id="RU363032"/>
    </source>
</evidence>
<evidence type="ECO:0000256" key="1">
    <source>
        <dbReference type="ARBA" id="ARBA00004651"/>
    </source>
</evidence>
<dbReference type="GO" id="GO:0055085">
    <property type="term" value="P:transmembrane transport"/>
    <property type="evidence" value="ECO:0007669"/>
    <property type="project" value="InterPro"/>
</dbReference>
<dbReference type="PROSITE" id="PS50928">
    <property type="entry name" value="ABC_TM1"/>
    <property type="match status" value="1"/>
</dbReference>
<proteinExistence type="inferred from homology"/>
<protein>
    <submittedName>
        <fullName evidence="9">Sulfonate ABC transporter permease</fullName>
    </submittedName>
</protein>
<sequence length="265" mass="29891">MSMSKEHEEYIKKIRKRKTTIRITQIAIIIICMVLWEISARLGWIDTFLTSYPSEIWSLFIKLIKDGSLFEHIGISVMENVFGFTIGTILGILIAILLWWSDFISKVLDPYLVILNSLPKTALAPILILWVGAGYTGIIATAIAVSIIITIMNVYNGFKEVDEDKIKMLKTFGATKFQILKKVIIPASVPTMISSLKINIGLSWVGVIVGEFLVSRAGIGYLIVYGFQVFKLDLVMINIFILAILAAVMYQGITFIENKFMKWKQ</sequence>
<dbReference type="Gene3D" id="1.10.3720.10">
    <property type="entry name" value="MetI-like"/>
    <property type="match status" value="1"/>
</dbReference>
<comment type="caution">
    <text evidence="9">The sequence shown here is derived from an EMBL/GenBank/DDBJ whole genome shotgun (WGS) entry which is preliminary data.</text>
</comment>
<feature type="transmembrane region" description="Helical" evidence="7">
    <location>
        <begin position="81"/>
        <end position="100"/>
    </location>
</feature>
<evidence type="ECO:0000256" key="6">
    <source>
        <dbReference type="ARBA" id="ARBA00023136"/>
    </source>
</evidence>
<keyword evidence="2 7" id="KW-0813">Transport</keyword>
<evidence type="ECO:0000256" key="5">
    <source>
        <dbReference type="ARBA" id="ARBA00022989"/>
    </source>
</evidence>
<evidence type="ECO:0000256" key="4">
    <source>
        <dbReference type="ARBA" id="ARBA00022692"/>
    </source>
</evidence>